<dbReference type="EMBL" id="HBUF01351221">
    <property type="protein sequence ID" value="CAG6713967.1"/>
    <property type="molecule type" value="Transcribed_RNA"/>
</dbReference>
<dbReference type="NCBIfam" id="TIGR00165">
    <property type="entry name" value="S18"/>
    <property type="match status" value="1"/>
</dbReference>
<evidence type="ECO:0000256" key="2">
    <source>
        <dbReference type="ARBA" id="ARBA00022980"/>
    </source>
</evidence>
<dbReference type="SUPFAM" id="SSF46911">
    <property type="entry name" value="Ribosomal protein S18"/>
    <property type="match status" value="1"/>
</dbReference>
<proteinExistence type="inferred from homology"/>
<name>A0A8D8R180_9HEMI</name>
<evidence type="ECO:0000256" key="1">
    <source>
        <dbReference type="ARBA" id="ARBA00005589"/>
    </source>
</evidence>
<dbReference type="GO" id="GO:0032543">
    <property type="term" value="P:mitochondrial translation"/>
    <property type="evidence" value="ECO:0007669"/>
    <property type="project" value="TreeGrafter"/>
</dbReference>
<keyword evidence="3" id="KW-0687">Ribonucleoprotein</keyword>
<dbReference type="EMBL" id="HBUF01122187">
    <property type="protein sequence ID" value="CAG6642384.1"/>
    <property type="molecule type" value="Transcribed_RNA"/>
</dbReference>
<keyword evidence="2 4" id="KW-0689">Ribosomal protein</keyword>
<sequence>MFPIRRVAQIGLRSLARPICLSSTKLDSKSNHIHEIDFTLGDPAASNQPTGDLKNPFEKEKVVCILCQMKIRPDYKNTKLLSQFVSSFTGRVYGRHITGLCKEKQEMVEKEIKKARYSGLMPYYFKDIDYCHDPDLFDPDKPLRDHPY</sequence>
<evidence type="ECO:0000256" key="3">
    <source>
        <dbReference type="ARBA" id="ARBA00023274"/>
    </source>
</evidence>
<dbReference type="PANTHER" id="PTHR13479">
    <property type="entry name" value="30S RIBOSOMAL PROTEIN S18"/>
    <property type="match status" value="1"/>
</dbReference>
<dbReference type="InterPro" id="IPR001648">
    <property type="entry name" value="Ribosomal_bS18"/>
</dbReference>
<dbReference type="EMBL" id="HBUF01122188">
    <property type="protein sequence ID" value="CAG6642385.1"/>
    <property type="molecule type" value="Transcribed_RNA"/>
</dbReference>
<dbReference type="AlphaFoldDB" id="A0A8D8R180"/>
<dbReference type="InterPro" id="IPR036870">
    <property type="entry name" value="Ribosomal_bS18_sf"/>
</dbReference>
<dbReference type="GO" id="GO:0005763">
    <property type="term" value="C:mitochondrial small ribosomal subunit"/>
    <property type="evidence" value="ECO:0007669"/>
    <property type="project" value="TreeGrafter"/>
</dbReference>
<dbReference type="EMBL" id="HBUF01605399">
    <property type="protein sequence ID" value="CAG6777380.1"/>
    <property type="molecule type" value="Transcribed_RNA"/>
</dbReference>
<dbReference type="GO" id="GO:0070181">
    <property type="term" value="F:small ribosomal subunit rRNA binding"/>
    <property type="evidence" value="ECO:0007669"/>
    <property type="project" value="TreeGrafter"/>
</dbReference>
<organism evidence="4">
    <name type="scientific">Cacopsylla melanoneura</name>
    <dbReference type="NCBI Taxonomy" id="428564"/>
    <lineage>
        <taxon>Eukaryota</taxon>
        <taxon>Metazoa</taxon>
        <taxon>Ecdysozoa</taxon>
        <taxon>Arthropoda</taxon>
        <taxon>Hexapoda</taxon>
        <taxon>Insecta</taxon>
        <taxon>Pterygota</taxon>
        <taxon>Neoptera</taxon>
        <taxon>Paraneoptera</taxon>
        <taxon>Hemiptera</taxon>
        <taxon>Sternorrhyncha</taxon>
        <taxon>Psylloidea</taxon>
        <taxon>Psyllidae</taxon>
        <taxon>Psyllinae</taxon>
        <taxon>Cacopsylla</taxon>
    </lineage>
</organism>
<dbReference type="Pfam" id="PF01084">
    <property type="entry name" value="Ribosomal_S18"/>
    <property type="match status" value="1"/>
</dbReference>
<dbReference type="PANTHER" id="PTHR13479:SF40">
    <property type="entry name" value="SMALL RIBOSOMAL SUBUNIT PROTEIN BS18M"/>
    <property type="match status" value="1"/>
</dbReference>
<dbReference type="Gene3D" id="4.10.640.10">
    <property type="entry name" value="Ribosomal protein S18"/>
    <property type="match status" value="1"/>
</dbReference>
<evidence type="ECO:0000313" key="4">
    <source>
        <dbReference type="EMBL" id="CAG6642385.1"/>
    </source>
</evidence>
<reference evidence="4" key="1">
    <citation type="submission" date="2021-05" db="EMBL/GenBank/DDBJ databases">
        <authorList>
            <person name="Alioto T."/>
            <person name="Alioto T."/>
            <person name="Gomez Garrido J."/>
        </authorList>
    </citation>
    <scope>NUCLEOTIDE SEQUENCE</scope>
</reference>
<protein>
    <submittedName>
        <fullName evidence="4">28S ribosomal protein S18c, mitochondrial</fullName>
    </submittedName>
</protein>
<dbReference type="GO" id="GO:0003735">
    <property type="term" value="F:structural constituent of ribosome"/>
    <property type="evidence" value="ECO:0007669"/>
    <property type="project" value="InterPro"/>
</dbReference>
<comment type="similarity">
    <text evidence="1">Belongs to the bacterial ribosomal protein bS18 family.</text>
</comment>
<accession>A0A8D8R180</accession>